<evidence type="ECO:0000313" key="3">
    <source>
        <dbReference type="EMBL" id="KAG3204525.1"/>
    </source>
</evidence>
<dbReference type="Proteomes" id="UP000736787">
    <property type="component" value="Unassembled WGS sequence"/>
</dbReference>
<feature type="compositionally biased region" description="Basic and acidic residues" evidence="1">
    <location>
        <begin position="42"/>
        <end position="68"/>
    </location>
</feature>
<dbReference type="EMBL" id="RCMV01002120">
    <property type="protein sequence ID" value="KAG3204525.1"/>
    <property type="molecule type" value="Genomic_DNA"/>
</dbReference>
<sequence length="133" mass="14507">MPAHVYIARYTNDVVAAALAAISDGSAAAVSGVTATATTKSNLREHDSDEKPRKLSDDTAADLEERGRRGGGGGRGGGGRGTRKFDRSQIHGPYTAIGLMYPNDTPYLKEDLRKMYEKWLKKKQAKNTRRLRA</sequence>
<gene>
    <name evidence="2" type="ORF">PC117_g25425</name>
    <name evidence="3" type="ORF">PC129_g22534</name>
</gene>
<dbReference type="AlphaFoldDB" id="A0A8T1AS74"/>
<feature type="region of interest" description="Disordered" evidence="1">
    <location>
        <begin position="35"/>
        <end position="88"/>
    </location>
</feature>
<name>A0A8T1AS74_9STRA</name>
<feature type="compositionally biased region" description="Gly residues" evidence="1">
    <location>
        <begin position="70"/>
        <end position="80"/>
    </location>
</feature>
<organism evidence="2 4">
    <name type="scientific">Phytophthora cactorum</name>
    <dbReference type="NCBI Taxonomy" id="29920"/>
    <lineage>
        <taxon>Eukaryota</taxon>
        <taxon>Sar</taxon>
        <taxon>Stramenopiles</taxon>
        <taxon>Oomycota</taxon>
        <taxon>Peronosporomycetes</taxon>
        <taxon>Peronosporales</taxon>
        <taxon>Peronosporaceae</taxon>
        <taxon>Phytophthora</taxon>
    </lineage>
</organism>
<evidence type="ECO:0000313" key="4">
    <source>
        <dbReference type="Proteomes" id="UP000736787"/>
    </source>
</evidence>
<comment type="caution">
    <text evidence="2">The sequence shown here is derived from an EMBL/GenBank/DDBJ whole genome shotgun (WGS) entry which is preliminary data.</text>
</comment>
<evidence type="ECO:0000313" key="2">
    <source>
        <dbReference type="EMBL" id="KAG2886122.1"/>
    </source>
</evidence>
<dbReference type="Proteomes" id="UP000760860">
    <property type="component" value="Unassembled WGS sequence"/>
</dbReference>
<evidence type="ECO:0000256" key="1">
    <source>
        <dbReference type="SAM" id="MobiDB-lite"/>
    </source>
</evidence>
<dbReference type="VEuPathDB" id="FungiDB:PC110_g14610"/>
<protein>
    <submittedName>
        <fullName evidence="2">Uncharacterized protein</fullName>
    </submittedName>
</protein>
<dbReference type="EMBL" id="RCMK01001968">
    <property type="protein sequence ID" value="KAG2886122.1"/>
    <property type="molecule type" value="Genomic_DNA"/>
</dbReference>
<proteinExistence type="predicted"/>
<reference evidence="2" key="1">
    <citation type="submission" date="2018-10" db="EMBL/GenBank/DDBJ databases">
        <title>Effector identification in a new, highly contiguous assembly of the strawberry crown rot pathogen Phytophthora cactorum.</title>
        <authorList>
            <person name="Armitage A.D."/>
            <person name="Nellist C.F."/>
            <person name="Bates H."/>
            <person name="Vickerstaff R.J."/>
            <person name="Harrison R.J."/>
        </authorList>
    </citation>
    <scope>NUCLEOTIDE SEQUENCE</scope>
    <source>
        <strain evidence="2">4040</strain>
        <strain evidence="3">P421</strain>
    </source>
</reference>
<accession>A0A8T1AS74</accession>